<keyword evidence="4" id="KW-1185">Reference proteome</keyword>
<dbReference type="PANTHER" id="PTHR45784:SF3">
    <property type="entry name" value="C-TYPE LECTIN DOMAIN FAMILY 4 MEMBER K-LIKE-RELATED"/>
    <property type="match status" value="1"/>
</dbReference>
<dbReference type="SMART" id="SM00034">
    <property type="entry name" value="CLECT"/>
    <property type="match status" value="1"/>
</dbReference>
<dbReference type="SUPFAM" id="SSF56436">
    <property type="entry name" value="C-type lectin-like"/>
    <property type="match status" value="1"/>
</dbReference>
<name>A0A4U5V0K3_COLLU</name>
<reference evidence="3 4" key="1">
    <citation type="submission" date="2019-01" db="EMBL/GenBank/DDBJ databases">
        <title>Genome Assembly of Collichthys lucidus.</title>
        <authorList>
            <person name="Cai M."/>
            <person name="Xiao S."/>
        </authorList>
    </citation>
    <scope>NUCLEOTIDE SEQUENCE [LARGE SCALE GENOMIC DNA]</scope>
    <source>
        <strain evidence="3">JT15FE1705JMU</strain>
        <tissue evidence="3">Muscle</tissue>
    </source>
</reference>
<evidence type="ECO:0000256" key="1">
    <source>
        <dbReference type="SAM" id="SignalP"/>
    </source>
</evidence>
<evidence type="ECO:0000313" key="4">
    <source>
        <dbReference type="Proteomes" id="UP000298787"/>
    </source>
</evidence>
<feature type="signal peptide" evidence="1">
    <location>
        <begin position="1"/>
        <end position="20"/>
    </location>
</feature>
<dbReference type="STRING" id="240159.A0A4U5V0K3"/>
<sequence length="146" mass="17051">MARFMLALLLATIHLPLDSTDKIHFNEDAKSWIDALEHCNKTGSYLVEILNNTTWETVNRDLEDETDKMEQGAWIGLERSIFALNEITWTWVLNGSLNKSKKHWREDFPTDEYNHHCGKIIQDKKNGSFMLLDEDCHIKLPFICQT</sequence>
<dbReference type="Pfam" id="PF00059">
    <property type="entry name" value="Lectin_C"/>
    <property type="match status" value="1"/>
</dbReference>
<evidence type="ECO:0000259" key="2">
    <source>
        <dbReference type="PROSITE" id="PS50041"/>
    </source>
</evidence>
<dbReference type="AlphaFoldDB" id="A0A4U5V0K3"/>
<dbReference type="PANTHER" id="PTHR45784">
    <property type="entry name" value="C-TYPE LECTIN DOMAIN FAMILY 20 MEMBER A-RELATED"/>
    <property type="match status" value="1"/>
</dbReference>
<keyword evidence="1" id="KW-0732">Signal</keyword>
<organism evidence="3 4">
    <name type="scientific">Collichthys lucidus</name>
    <name type="common">Big head croaker</name>
    <name type="synonym">Sciaena lucida</name>
    <dbReference type="NCBI Taxonomy" id="240159"/>
    <lineage>
        <taxon>Eukaryota</taxon>
        <taxon>Metazoa</taxon>
        <taxon>Chordata</taxon>
        <taxon>Craniata</taxon>
        <taxon>Vertebrata</taxon>
        <taxon>Euteleostomi</taxon>
        <taxon>Actinopterygii</taxon>
        <taxon>Neopterygii</taxon>
        <taxon>Teleostei</taxon>
        <taxon>Neoteleostei</taxon>
        <taxon>Acanthomorphata</taxon>
        <taxon>Eupercaria</taxon>
        <taxon>Sciaenidae</taxon>
        <taxon>Collichthys</taxon>
    </lineage>
</organism>
<feature type="domain" description="C-type lectin" evidence="2">
    <location>
        <begin position="24"/>
        <end position="145"/>
    </location>
</feature>
<dbReference type="CDD" id="cd00037">
    <property type="entry name" value="CLECT"/>
    <property type="match status" value="1"/>
</dbReference>
<proteinExistence type="predicted"/>
<evidence type="ECO:0000313" key="3">
    <source>
        <dbReference type="EMBL" id="TKS81153.1"/>
    </source>
</evidence>
<dbReference type="Proteomes" id="UP000298787">
    <property type="component" value="Chromosome 13"/>
</dbReference>
<gene>
    <name evidence="3" type="ORF">D9C73_015257</name>
</gene>
<protein>
    <submittedName>
        <fullName evidence="3">Perlucin-like protein</fullName>
    </submittedName>
</protein>
<dbReference type="Gene3D" id="3.10.100.10">
    <property type="entry name" value="Mannose-Binding Protein A, subunit A"/>
    <property type="match status" value="1"/>
</dbReference>
<accession>A0A4U5V0K3</accession>
<dbReference type="InterPro" id="IPR016186">
    <property type="entry name" value="C-type_lectin-like/link_sf"/>
</dbReference>
<dbReference type="PROSITE" id="PS50041">
    <property type="entry name" value="C_TYPE_LECTIN_2"/>
    <property type="match status" value="1"/>
</dbReference>
<feature type="chain" id="PRO_5020409632" evidence="1">
    <location>
        <begin position="21"/>
        <end position="146"/>
    </location>
</feature>
<dbReference type="InterPro" id="IPR001304">
    <property type="entry name" value="C-type_lectin-like"/>
</dbReference>
<dbReference type="EMBL" id="CM014090">
    <property type="protein sequence ID" value="TKS81153.1"/>
    <property type="molecule type" value="Genomic_DNA"/>
</dbReference>
<dbReference type="InterPro" id="IPR016187">
    <property type="entry name" value="CTDL_fold"/>
</dbReference>